<feature type="domain" description="Phytase-like" evidence="1">
    <location>
        <begin position="44"/>
        <end position="332"/>
    </location>
</feature>
<dbReference type="EMBL" id="RYYU01000001">
    <property type="protein sequence ID" value="RUL58657.1"/>
    <property type="molecule type" value="Genomic_DNA"/>
</dbReference>
<dbReference type="Proteomes" id="UP000278983">
    <property type="component" value="Unassembled WGS sequence"/>
</dbReference>
<sequence length="375" mass="41519">MDIRNGFLSALLLIMTGTLAVADGKDSVVLVRENKAHDFGNAIPAGNYSGIVNVENDLYALVSDKSKRGEIVFVRIKVDRKTGNIISAKHVYTLPTGERNMDNEDIVYCPRSRSFFIACEETNEAKEFSIDKFAYNAKITPTGKTLDFGDLKGKTYPNRGTESLAYDAANNLFWTTTECPLKEDGTMVTAECVSRQPLRLISTDAEGNRRQYAYLMDAPEDGGKMKSIVCGVSAMTVLEDGRLLVLERELHIPDGYLGAFSVMKIYAVDVENEVQIGQGDTLSDASPFVSKQLVCRWRTSLGLLSHSFANYEGMCLGPRLDDGSQVIMLVSDSQNQFAGVLSDWFKSIVLSDERFCNVLSSLCFESVSYRSRAER</sequence>
<protein>
    <submittedName>
        <fullName evidence="2">Esterase-like activity of phytase family protein</fullName>
    </submittedName>
</protein>
<dbReference type="RefSeq" id="WP_126677753.1">
    <property type="nucleotide sequence ID" value="NZ_RYYU01000001.1"/>
</dbReference>
<name>A0A3S0QSX4_9BACT</name>
<evidence type="ECO:0000313" key="3">
    <source>
        <dbReference type="Proteomes" id="UP000278983"/>
    </source>
</evidence>
<gene>
    <name evidence="2" type="ORF">EHV08_01965</name>
</gene>
<keyword evidence="3" id="KW-1185">Reference proteome</keyword>
<proteinExistence type="predicted"/>
<evidence type="ECO:0000259" key="1">
    <source>
        <dbReference type="Pfam" id="PF13449"/>
    </source>
</evidence>
<dbReference type="AlphaFoldDB" id="A0A3S0QSX4"/>
<dbReference type="Pfam" id="PF13449">
    <property type="entry name" value="Phytase-like"/>
    <property type="match status" value="1"/>
</dbReference>
<accession>A0A3S0QSX4</accession>
<dbReference type="OrthoDB" id="9798539at2"/>
<comment type="caution">
    <text evidence="2">The sequence shown here is derived from an EMBL/GenBank/DDBJ whole genome shotgun (WGS) entry which is preliminary data.</text>
</comment>
<reference evidence="2 3" key="1">
    <citation type="submission" date="2018-12" db="EMBL/GenBank/DDBJ databases">
        <title>Genome sequencing of Prevotella sp. KCOM 3155 (= JS262).</title>
        <authorList>
            <person name="Kook J.-K."/>
            <person name="Park S.-N."/>
            <person name="Lim Y.K."/>
        </authorList>
    </citation>
    <scope>NUCLEOTIDE SEQUENCE [LARGE SCALE GENOMIC DNA]</scope>
    <source>
        <strain evidence="2 3">KCOM 3155</strain>
    </source>
</reference>
<dbReference type="InterPro" id="IPR027372">
    <property type="entry name" value="Phytase-like_dom"/>
</dbReference>
<organism evidence="2 3">
    <name type="scientific">Prevotella koreensis</name>
    <dbReference type="NCBI Taxonomy" id="2490854"/>
    <lineage>
        <taxon>Bacteria</taxon>
        <taxon>Pseudomonadati</taxon>
        <taxon>Bacteroidota</taxon>
        <taxon>Bacteroidia</taxon>
        <taxon>Bacteroidales</taxon>
        <taxon>Prevotellaceae</taxon>
        <taxon>Prevotella</taxon>
    </lineage>
</organism>
<evidence type="ECO:0000313" key="2">
    <source>
        <dbReference type="EMBL" id="RUL58657.1"/>
    </source>
</evidence>